<evidence type="ECO:0008006" key="7">
    <source>
        <dbReference type="Google" id="ProtNLM"/>
    </source>
</evidence>
<reference evidence="5 6" key="1">
    <citation type="submission" date="2020-08" db="EMBL/GenBank/DDBJ databases">
        <title>Plant Genome Project.</title>
        <authorList>
            <person name="Zhang R.-G."/>
        </authorList>
    </citation>
    <scope>NUCLEOTIDE SEQUENCE [LARGE SCALE GENOMIC DNA]</scope>
    <source>
        <tissue evidence="5">Rhizome</tissue>
    </source>
</reference>
<evidence type="ECO:0000313" key="5">
    <source>
        <dbReference type="EMBL" id="KAG6514541.1"/>
    </source>
</evidence>
<feature type="repeat" description="PPR" evidence="3">
    <location>
        <begin position="832"/>
        <end position="866"/>
    </location>
</feature>
<feature type="repeat" description="PPR" evidence="3">
    <location>
        <begin position="797"/>
        <end position="831"/>
    </location>
</feature>
<feature type="repeat" description="PPR" evidence="3">
    <location>
        <begin position="762"/>
        <end position="796"/>
    </location>
</feature>
<evidence type="ECO:0000256" key="4">
    <source>
        <dbReference type="SAM" id="SignalP"/>
    </source>
</evidence>
<feature type="repeat" description="PPR" evidence="3">
    <location>
        <begin position="514"/>
        <end position="548"/>
    </location>
</feature>
<dbReference type="PROSITE" id="PS51375">
    <property type="entry name" value="PPR"/>
    <property type="match status" value="11"/>
</dbReference>
<feature type="repeat" description="PPR" evidence="3">
    <location>
        <begin position="479"/>
        <end position="513"/>
    </location>
</feature>
<evidence type="ECO:0000256" key="3">
    <source>
        <dbReference type="PROSITE-ProRule" id="PRU00708"/>
    </source>
</evidence>
<dbReference type="AlphaFoldDB" id="A0A8J5H0W4"/>
<dbReference type="Pfam" id="PF01535">
    <property type="entry name" value="PPR"/>
    <property type="match status" value="2"/>
</dbReference>
<dbReference type="Pfam" id="PF13041">
    <property type="entry name" value="PPR_2"/>
    <property type="match status" value="5"/>
</dbReference>
<dbReference type="Gene3D" id="1.25.40.10">
    <property type="entry name" value="Tetratricopeptide repeat domain"/>
    <property type="match status" value="8"/>
</dbReference>
<feature type="repeat" description="PPR" evidence="3">
    <location>
        <begin position="444"/>
        <end position="478"/>
    </location>
</feature>
<organism evidence="5 6">
    <name type="scientific">Zingiber officinale</name>
    <name type="common">Ginger</name>
    <name type="synonym">Amomum zingiber</name>
    <dbReference type="NCBI Taxonomy" id="94328"/>
    <lineage>
        <taxon>Eukaryota</taxon>
        <taxon>Viridiplantae</taxon>
        <taxon>Streptophyta</taxon>
        <taxon>Embryophyta</taxon>
        <taxon>Tracheophyta</taxon>
        <taxon>Spermatophyta</taxon>
        <taxon>Magnoliopsida</taxon>
        <taxon>Liliopsida</taxon>
        <taxon>Zingiberales</taxon>
        <taxon>Zingiberaceae</taxon>
        <taxon>Zingiber</taxon>
    </lineage>
</organism>
<dbReference type="NCBIfam" id="TIGR00756">
    <property type="entry name" value="PPR"/>
    <property type="match status" value="11"/>
</dbReference>
<feature type="repeat" description="PPR" evidence="3">
    <location>
        <begin position="409"/>
        <end position="443"/>
    </location>
</feature>
<sequence length="952" mass="109569">MFGFFFICCATTKFIALHLYWTLTDSPELPDWFRHPHDQHNYVDADDFVLQTKLELLEASDSKRKTTDSRFDYGKEPCNIDNNDVDKICKVLRWAGALASFKHSPISYDMLVDILGKSKQFDVMWSLINEMVCLGGLVSLTTMTKEKSVKHARDAFLELRDEVQPNASSFNILIHGWSKARKIEEVIRTIEEMREFGYTPCVITFTSLIEGYCLENNLECLYWTLTDSPELPDWFRHPHDQHNYVDADDFVLQTKLELLEASDSKRKTTDSRFDYGKEPCNIDNNDVDKICKVLRLNFTSFEDLFQAFVGCNVDISEVLINTVLKRFSNDWFPAFGFFRWAGALASFKHSPISYDMWGDSIKTFKSIESFGVRKDTIAINALLDTLCKEQRVKHERDAFLELRDEVQPNASSFNILIHGWSKARKIEEVIRTIEEMREFGYTPCVITFTSLIEGYCLENNFRMVSAILNEMCGHGCQPNVVKYTIIIHSLAKAKEIQEALLVFEMMKDDGCAPDTSFCNSLIVLMGKSGKLRDAHHIFEQMFKNDILPDVTTFNTLISASCDYSEAENALKLVFSMQEFDCKPDIKTYTPLLKLCCKWKWHNYVDVDDFVLQTKLEFLEASDSKRKTTDSRLDYGKEPCNIDDNDVDKICKVLRLNFTSFEDLFQAFVGWKSKQFDVIWSLINEMVCLGGLVSLTTMTKVMRRLAGFGRWGDAIKIFKSIESFGVRKDTIAMNALLDTLCKEKSVKHARDAFLELRDEVQPNASSFNILIHGWSKARKIEETIRMIEEMREFGYTPCVITFTSLIEGYCLEKNFRMASAILNEMRGHGCQPNVVTYTIIMHSLAKAKEIQEALLVFEMMKDDGCAPDTSFYNSLIFLMGKSGKLRDAHHIFEQMCKNDILPDVTTFNTLISTSCDYSKAENALKLVFSMQEFDCKPDIKTYTPLLKLCCKWK</sequence>
<evidence type="ECO:0000256" key="1">
    <source>
        <dbReference type="ARBA" id="ARBA00007626"/>
    </source>
</evidence>
<dbReference type="EMBL" id="JACMSC010000007">
    <property type="protein sequence ID" value="KAG6514541.1"/>
    <property type="molecule type" value="Genomic_DNA"/>
</dbReference>
<dbReference type="PANTHER" id="PTHR47447">
    <property type="entry name" value="OS03G0856100 PROTEIN"/>
    <property type="match status" value="1"/>
</dbReference>
<evidence type="ECO:0000313" key="6">
    <source>
        <dbReference type="Proteomes" id="UP000734854"/>
    </source>
</evidence>
<feature type="repeat" description="PPR" evidence="3">
    <location>
        <begin position="902"/>
        <end position="936"/>
    </location>
</feature>
<dbReference type="InterPro" id="IPR011990">
    <property type="entry name" value="TPR-like_helical_dom_sf"/>
</dbReference>
<dbReference type="InterPro" id="IPR002885">
    <property type="entry name" value="PPR_rpt"/>
</dbReference>
<dbReference type="PANTHER" id="PTHR47447:SF28">
    <property type="entry name" value="PENTACOTRIPEPTIDE-REPEAT REGION OF PRORP DOMAIN-CONTAINING PROTEIN"/>
    <property type="match status" value="1"/>
</dbReference>
<feature type="chain" id="PRO_5035183128" description="Pentatricopeptide repeat-containing protein" evidence="4">
    <location>
        <begin position="17"/>
        <end position="952"/>
    </location>
</feature>
<protein>
    <recommendedName>
        <fullName evidence="7">Pentatricopeptide repeat-containing protein</fullName>
    </recommendedName>
</protein>
<keyword evidence="2" id="KW-0677">Repeat</keyword>
<feature type="repeat" description="PPR" evidence="3">
    <location>
        <begin position="166"/>
        <end position="200"/>
    </location>
</feature>
<keyword evidence="6" id="KW-1185">Reference proteome</keyword>
<keyword evidence="4" id="KW-0732">Signal</keyword>
<feature type="repeat" description="PPR" evidence="3">
    <location>
        <begin position="549"/>
        <end position="583"/>
    </location>
</feature>
<comment type="caution">
    <text evidence="5">The sequence shown here is derived from an EMBL/GenBank/DDBJ whole genome shotgun (WGS) entry which is preliminary data.</text>
</comment>
<proteinExistence type="inferred from homology"/>
<dbReference type="Proteomes" id="UP000734854">
    <property type="component" value="Unassembled WGS sequence"/>
</dbReference>
<accession>A0A8J5H0W4</accession>
<name>A0A8J5H0W4_ZINOF</name>
<feature type="signal peptide" evidence="4">
    <location>
        <begin position="1"/>
        <end position="16"/>
    </location>
</feature>
<evidence type="ECO:0000256" key="2">
    <source>
        <dbReference type="ARBA" id="ARBA00022737"/>
    </source>
</evidence>
<comment type="similarity">
    <text evidence="1">Belongs to the PPR family. P subfamily.</text>
</comment>
<gene>
    <name evidence="5" type="ORF">ZIOFF_024904</name>
</gene>
<feature type="repeat" description="PPR" evidence="3">
    <location>
        <begin position="867"/>
        <end position="901"/>
    </location>
</feature>